<evidence type="ECO:0000256" key="1">
    <source>
        <dbReference type="ARBA" id="ARBA00022729"/>
    </source>
</evidence>
<keyword evidence="2" id="KW-0186">Copper</keyword>
<feature type="transmembrane region" description="Helical" evidence="4">
    <location>
        <begin position="216"/>
        <end position="234"/>
    </location>
</feature>
<dbReference type="EMBL" id="CP073720">
    <property type="protein sequence ID" value="UWP84927.1"/>
    <property type="molecule type" value="Genomic_DNA"/>
</dbReference>
<accession>A0ABY5W5U2</accession>
<name>A0ABY5W5U2_9ACTN</name>
<evidence type="ECO:0000313" key="8">
    <source>
        <dbReference type="Proteomes" id="UP001059617"/>
    </source>
</evidence>
<evidence type="ECO:0000313" key="7">
    <source>
        <dbReference type="EMBL" id="UWP84927.1"/>
    </source>
</evidence>
<dbReference type="RefSeq" id="WP_259862936.1">
    <property type="nucleotide sequence ID" value="NZ_BAAAST010000165.1"/>
</dbReference>
<reference evidence="7" key="1">
    <citation type="submission" date="2021-04" db="EMBL/GenBank/DDBJ databases">
        <authorList>
            <person name="Hartkoorn R.C."/>
            <person name="Beaudoing E."/>
            <person name="Hot D."/>
        </authorList>
    </citation>
    <scope>NUCLEOTIDE SEQUENCE</scope>
    <source>
        <strain evidence="7">NRRL B-16292</strain>
    </source>
</reference>
<keyword evidence="1 5" id="KW-0732">Signal</keyword>
<dbReference type="SUPFAM" id="SSF81296">
    <property type="entry name" value="E set domains"/>
    <property type="match status" value="1"/>
</dbReference>
<reference evidence="7" key="2">
    <citation type="submission" date="2022-09" db="EMBL/GenBank/DDBJ databases">
        <title>Biosynthetic gene clusters of Dactylosporangioum fulvum.</title>
        <authorList>
            <person name="Caradec T."/>
        </authorList>
    </citation>
    <scope>NUCLEOTIDE SEQUENCE</scope>
    <source>
        <strain evidence="7">NRRL B-16292</strain>
    </source>
</reference>
<dbReference type="InterPro" id="IPR014756">
    <property type="entry name" value="Ig_E-set"/>
</dbReference>
<keyword evidence="8" id="KW-1185">Reference proteome</keyword>
<feature type="signal peptide" evidence="5">
    <location>
        <begin position="1"/>
        <end position="31"/>
    </location>
</feature>
<dbReference type="Proteomes" id="UP001059617">
    <property type="component" value="Chromosome"/>
</dbReference>
<evidence type="ECO:0000259" key="6">
    <source>
        <dbReference type="Pfam" id="PF04234"/>
    </source>
</evidence>
<dbReference type="InterPro" id="IPR014755">
    <property type="entry name" value="Cu-Rt/internalin_Ig-like"/>
</dbReference>
<feature type="chain" id="PRO_5045386329" evidence="5">
    <location>
        <begin position="32"/>
        <end position="252"/>
    </location>
</feature>
<keyword evidence="4" id="KW-0472">Membrane</keyword>
<evidence type="ECO:0000256" key="5">
    <source>
        <dbReference type="SAM" id="SignalP"/>
    </source>
</evidence>
<gene>
    <name evidence="7" type="ORF">Dfulv_12130</name>
</gene>
<feature type="domain" description="CopC" evidence="6">
    <location>
        <begin position="32"/>
        <end position="148"/>
    </location>
</feature>
<keyword evidence="4" id="KW-0812">Transmembrane</keyword>
<organism evidence="7 8">
    <name type="scientific">Dactylosporangium fulvum</name>
    <dbReference type="NCBI Taxonomy" id="53359"/>
    <lineage>
        <taxon>Bacteria</taxon>
        <taxon>Bacillati</taxon>
        <taxon>Actinomycetota</taxon>
        <taxon>Actinomycetes</taxon>
        <taxon>Micromonosporales</taxon>
        <taxon>Micromonosporaceae</taxon>
        <taxon>Dactylosporangium</taxon>
    </lineage>
</organism>
<feature type="compositionally biased region" description="Low complexity" evidence="3">
    <location>
        <begin position="181"/>
        <end position="206"/>
    </location>
</feature>
<keyword evidence="4" id="KW-1133">Transmembrane helix</keyword>
<evidence type="ECO:0000256" key="2">
    <source>
        <dbReference type="ARBA" id="ARBA00023008"/>
    </source>
</evidence>
<evidence type="ECO:0000256" key="3">
    <source>
        <dbReference type="SAM" id="MobiDB-lite"/>
    </source>
</evidence>
<evidence type="ECO:0000256" key="4">
    <source>
        <dbReference type="SAM" id="Phobius"/>
    </source>
</evidence>
<dbReference type="Gene3D" id="2.60.40.1220">
    <property type="match status" value="1"/>
</dbReference>
<dbReference type="Pfam" id="PF04234">
    <property type="entry name" value="CopC"/>
    <property type="match status" value="1"/>
</dbReference>
<feature type="region of interest" description="Disordered" evidence="3">
    <location>
        <begin position="177"/>
        <end position="207"/>
    </location>
</feature>
<protein>
    <submittedName>
        <fullName evidence="7">Copper resistance protein CopC</fullName>
    </submittedName>
</protein>
<sequence>MRSVRVIAARVAVPVLVAALAVLGPAAPVSAHGQLAMSDPVADSTVKEPKSDLRLYFTEQPASFAWFTVTAPSGTRVDAGWRNGEPKRLDKPVQEYFLVDGKFEPKVYNTGFPALVTVSHWPEQGVYVAAYQSVASDGEAVKGTLRFTYGGPVTPPPAGWTAPTNGPPDALTAALEKDHAAPGAAPTAGPTAAPAVPQPGGQQSAAPPTPFVLTDWLIPALVIAGIALMVGAAARREPVKVVKQRRKAAARG</sequence>
<dbReference type="InterPro" id="IPR007348">
    <property type="entry name" value="CopC_dom"/>
</dbReference>
<proteinExistence type="predicted"/>